<protein>
    <submittedName>
        <fullName evidence="2">Uncharacterized protein</fullName>
    </submittedName>
</protein>
<dbReference type="InterPro" id="IPR034604">
    <property type="entry name" value="SRRP53"/>
</dbReference>
<name>A0ABD0USN8_DENTH</name>
<comment type="caution">
    <text evidence="2">The sequence shown here is derived from an EMBL/GenBank/DDBJ whole genome shotgun (WGS) entry which is preliminary data.</text>
</comment>
<reference evidence="2 3" key="1">
    <citation type="journal article" date="2024" name="Plant Biotechnol. J.">
        <title>Dendrobium thyrsiflorum genome and its molecular insights into genes involved in important horticultural traits.</title>
        <authorList>
            <person name="Chen B."/>
            <person name="Wang J.Y."/>
            <person name="Zheng P.J."/>
            <person name="Li K.L."/>
            <person name="Liang Y.M."/>
            <person name="Chen X.F."/>
            <person name="Zhang C."/>
            <person name="Zhao X."/>
            <person name="He X."/>
            <person name="Zhang G.Q."/>
            <person name="Liu Z.J."/>
            <person name="Xu Q."/>
        </authorList>
    </citation>
    <scope>NUCLEOTIDE SEQUENCE [LARGE SCALE GENOMIC DNA]</scope>
    <source>
        <strain evidence="2">GZMU011</strain>
    </source>
</reference>
<sequence>MEEAKAAAYYDELTRKGEGAARFKQGLGFSSSSSSSSCTFSQKPSSLPSSFFSNFVRATSPGKAEKQAQLETIQAKLRRSRRSSSPNFRSSECCRSPERGGCARRRSSSRERRRERDGDCRSRSRTRGRRSRSYSEEEVKDREVYRRNRNGMRDGHCSRRGSRSRSPSRISSSRDLKKDHRREERRPRHRISSEKGDALDYARLIEGYSQMTPAERVRAKMKLQLSQTAAKDSTMGMSSGWERFDFNKDAPLDDNDEIEVAEDDASLVKEIGNSFRFSAVQAKREEQIKAAHDEAMFGASAMAPTHPESETSKSSAENTDHGNQDNNLLISDKVLAMQQGSWRERAGRFKSGFD</sequence>
<dbReference type="Proteomes" id="UP001552299">
    <property type="component" value="Unassembled WGS sequence"/>
</dbReference>
<evidence type="ECO:0000313" key="2">
    <source>
        <dbReference type="EMBL" id="KAL0915659.1"/>
    </source>
</evidence>
<evidence type="ECO:0000256" key="1">
    <source>
        <dbReference type="SAM" id="MobiDB-lite"/>
    </source>
</evidence>
<feature type="compositionally biased region" description="Basic and acidic residues" evidence="1">
    <location>
        <begin position="172"/>
        <end position="197"/>
    </location>
</feature>
<accession>A0ABD0USN8</accession>
<dbReference type="PANTHER" id="PTHR31968">
    <property type="entry name" value="SERINE/ARGININE-RELATED PROTEIN 53"/>
    <property type="match status" value="1"/>
</dbReference>
<dbReference type="EMBL" id="JANQDX010000012">
    <property type="protein sequence ID" value="KAL0915659.1"/>
    <property type="molecule type" value="Genomic_DNA"/>
</dbReference>
<evidence type="ECO:0000313" key="3">
    <source>
        <dbReference type="Proteomes" id="UP001552299"/>
    </source>
</evidence>
<keyword evidence="3" id="KW-1185">Reference proteome</keyword>
<feature type="compositionally biased region" description="Low complexity" evidence="1">
    <location>
        <begin position="30"/>
        <end position="55"/>
    </location>
</feature>
<feature type="region of interest" description="Disordered" evidence="1">
    <location>
        <begin position="298"/>
        <end position="329"/>
    </location>
</feature>
<feature type="compositionally biased region" description="Basic and acidic residues" evidence="1">
    <location>
        <begin position="133"/>
        <end position="157"/>
    </location>
</feature>
<dbReference type="AlphaFoldDB" id="A0ABD0USN8"/>
<organism evidence="2 3">
    <name type="scientific">Dendrobium thyrsiflorum</name>
    <name type="common">Pinecone-like raceme dendrobium</name>
    <name type="synonym">Orchid</name>
    <dbReference type="NCBI Taxonomy" id="117978"/>
    <lineage>
        <taxon>Eukaryota</taxon>
        <taxon>Viridiplantae</taxon>
        <taxon>Streptophyta</taxon>
        <taxon>Embryophyta</taxon>
        <taxon>Tracheophyta</taxon>
        <taxon>Spermatophyta</taxon>
        <taxon>Magnoliopsida</taxon>
        <taxon>Liliopsida</taxon>
        <taxon>Asparagales</taxon>
        <taxon>Orchidaceae</taxon>
        <taxon>Epidendroideae</taxon>
        <taxon>Malaxideae</taxon>
        <taxon>Dendrobiinae</taxon>
        <taxon>Dendrobium</taxon>
    </lineage>
</organism>
<gene>
    <name evidence="2" type="ORF">M5K25_016092</name>
</gene>
<dbReference type="PANTHER" id="PTHR31968:SF4">
    <property type="entry name" value="SERINE_ARGININE-RELATED PROTEIN 53"/>
    <property type="match status" value="1"/>
</dbReference>
<feature type="compositionally biased region" description="Basic residues" evidence="1">
    <location>
        <begin position="123"/>
        <end position="132"/>
    </location>
</feature>
<feature type="compositionally biased region" description="Basic and acidic residues" evidence="1">
    <location>
        <begin position="108"/>
        <end position="122"/>
    </location>
</feature>
<proteinExistence type="predicted"/>
<feature type="region of interest" description="Disordered" evidence="1">
    <location>
        <begin position="25"/>
        <end position="197"/>
    </location>
</feature>